<dbReference type="AlphaFoldDB" id="A0A1X0VC37"/>
<organism evidence="1 2">
    <name type="scientific">Leuconostoc pseudomesenteroides</name>
    <dbReference type="NCBI Taxonomy" id="33968"/>
    <lineage>
        <taxon>Bacteria</taxon>
        <taxon>Bacillati</taxon>
        <taxon>Bacillota</taxon>
        <taxon>Bacilli</taxon>
        <taxon>Lactobacillales</taxon>
        <taxon>Lactobacillaceae</taxon>
        <taxon>Leuconostoc</taxon>
    </lineage>
</organism>
<dbReference type="RefSeq" id="WP_010000649.1">
    <property type="nucleotide sequence ID" value="NZ_MPLS01000040.1"/>
</dbReference>
<dbReference type="Proteomes" id="UP000192288">
    <property type="component" value="Unassembled WGS sequence"/>
</dbReference>
<evidence type="ECO:0000313" key="1">
    <source>
        <dbReference type="EMBL" id="ORI97179.1"/>
    </source>
</evidence>
<comment type="caution">
    <text evidence="1">The sequence shown here is derived from an EMBL/GenBank/DDBJ whole genome shotgun (WGS) entry which is preliminary data.</text>
</comment>
<gene>
    <name evidence="1" type="ORF">BMR96_08660</name>
</gene>
<protein>
    <submittedName>
        <fullName evidence="1">Uncharacterized protein</fullName>
    </submittedName>
</protein>
<dbReference type="STRING" id="33968.BMS77_09010"/>
<accession>A0A1X0VC37</accession>
<reference evidence="1 2" key="1">
    <citation type="journal article" date="2017" name="Front. Microbiol.">
        <title>Genomic Characterization of Dairy Associated Leuconostoc Species and Diversity of Leuconostocs in Undefined Mixed Mesophilic Starter Cultures.</title>
        <authorList>
            <person name="Frantzen C.A."/>
            <person name="Kot W."/>
            <person name="Pedersen T.B."/>
            <person name="Ardo Y.M."/>
            <person name="Broadbent J.R."/>
            <person name="Neve H."/>
            <person name="Hansen L.H."/>
            <person name="Dal Bello F."/>
            <person name="Ostlie H.M."/>
            <person name="Kleppen H.P."/>
            <person name="Vogensen F.K."/>
            <person name="Holo H."/>
        </authorList>
    </citation>
    <scope>NUCLEOTIDE SEQUENCE [LARGE SCALE GENOMIC DNA]</scope>
    <source>
        <strain evidence="1 2">LMGCF08</strain>
    </source>
</reference>
<proteinExistence type="predicted"/>
<sequence>MTDFNDIFNQAANATNEDVVSEGGFNPLEEGIYNLTITDVRFDPFKNGQSFAVDYATQNGEQASETFSIETRDKNGAQVKMSRLQNNVNRLTALIVSVQMAGILSADDFRKGDEHVAEVLLALVDLTFWSKVTQRDYEDAKGNKHVNNNFTHSKEEITE</sequence>
<dbReference type="EMBL" id="MPLS01000040">
    <property type="protein sequence ID" value="ORI97179.1"/>
    <property type="molecule type" value="Genomic_DNA"/>
</dbReference>
<evidence type="ECO:0000313" key="2">
    <source>
        <dbReference type="Proteomes" id="UP000192288"/>
    </source>
</evidence>
<name>A0A1X0VC37_LEUPS</name>